<evidence type="ECO:0000256" key="1">
    <source>
        <dbReference type="ARBA" id="ARBA00022485"/>
    </source>
</evidence>
<dbReference type="GO" id="GO:1904047">
    <property type="term" value="F:S-adenosyl-L-methionine binding"/>
    <property type="evidence" value="ECO:0007669"/>
    <property type="project" value="UniProtKB-UniRule"/>
</dbReference>
<dbReference type="InterPro" id="IPR007197">
    <property type="entry name" value="rSAM"/>
</dbReference>
<keyword evidence="6 8" id="KW-0408">Iron</keyword>
<dbReference type="AlphaFoldDB" id="A0A4Q0S1Z7"/>
<feature type="domain" description="Radical SAM core" evidence="9">
    <location>
        <begin position="13"/>
        <end position="222"/>
    </location>
</feature>
<dbReference type="InterPro" id="IPR050377">
    <property type="entry name" value="Radical_SAM_PqqE_MftC-like"/>
</dbReference>
<protein>
    <recommendedName>
        <fullName evidence="8">PqqA peptide cyclase</fullName>
        <ecNumber evidence="8">1.21.98.4</ecNumber>
    </recommendedName>
    <alternativeName>
        <fullName evidence="8">Coenzyme PQQ synthesis protein E</fullName>
    </alternativeName>
</protein>
<evidence type="ECO:0000256" key="8">
    <source>
        <dbReference type="HAMAP-Rule" id="MF_00660"/>
    </source>
</evidence>
<evidence type="ECO:0000256" key="7">
    <source>
        <dbReference type="ARBA" id="ARBA00023014"/>
    </source>
</evidence>
<dbReference type="SUPFAM" id="SSF102114">
    <property type="entry name" value="Radical SAM enzymes"/>
    <property type="match status" value="1"/>
</dbReference>
<dbReference type="InterPro" id="IPR017200">
    <property type="entry name" value="PqqE-like"/>
</dbReference>
<evidence type="ECO:0000256" key="3">
    <source>
        <dbReference type="ARBA" id="ARBA00022723"/>
    </source>
</evidence>
<dbReference type="Pfam" id="PF13186">
    <property type="entry name" value="SPASM"/>
    <property type="match status" value="1"/>
</dbReference>
<dbReference type="InterPro" id="IPR011843">
    <property type="entry name" value="PQQ_synth_PqqE_bac"/>
</dbReference>
<dbReference type="PANTHER" id="PTHR11228:SF7">
    <property type="entry name" value="PQQA PEPTIDE CYCLASE"/>
    <property type="match status" value="1"/>
</dbReference>
<dbReference type="GO" id="GO:0018189">
    <property type="term" value="P:pyrroloquinoline quinone biosynthetic process"/>
    <property type="evidence" value="ECO:0007669"/>
    <property type="project" value="UniProtKB-UniRule"/>
</dbReference>
<keyword evidence="7 8" id="KW-0411">Iron-sulfur</keyword>
<organism evidence="10 11">
    <name type="scientific">Bradyrhizobium nanningense</name>
    <dbReference type="NCBI Taxonomy" id="1325118"/>
    <lineage>
        <taxon>Bacteria</taxon>
        <taxon>Pseudomonadati</taxon>
        <taxon>Pseudomonadota</taxon>
        <taxon>Alphaproteobacteria</taxon>
        <taxon>Hyphomicrobiales</taxon>
        <taxon>Nitrobacteraceae</taxon>
        <taxon>Bradyrhizobium</taxon>
    </lineage>
</organism>
<keyword evidence="4 8" id="KW-0884">PQQ biosynthesis</keyword>
<keyword evidence="11" id="KW-1185">Reference proteome</keyword>
<dbReference type="Proteomes" id="UP000289546">
    <property type="component" value="Unassembled WGS sequence"/>
</dbReference>
<dbReference type="EC" id="1.21.98.4" evidence="8"/>
<feature type="binding site" evidence="8">
    <location>
        <position position="27"/>
    </location>
    <ligand>
        <name>[4Fe-4S] cluster</name>
        <dbReference type="ChEBI" id="CHEBI:49883"/>
        <note>4Fe-4S-S-AdoMet</note>
    </ligand>
</feature>
<dbReference type="Gene3D" id="3.20.20.70">
    <property type="entry name" value="Aldolase class I"/>
    <property type="match status" value="1"/>
</dbReference>
<gene>
    <name evidence="8" type="primary">pqqE</name>
    <name evidence="10" type="ORF">XH99_21990</name>
</gene>
<evidence type="ECO:0000259" key="9">
    <source>
        <dbReference type="PROSITE" id="PS51918"/>
    </source>
</evidence>
<feature type="binding site" evidence="8">
    <location>
        <position position="31"/>
    </location>
    <ligand>
        <name>[4Fe-4S] cluster</name>
        <dbReference type="ChEBI" id="CHEBI:49883"/>
        <note>4Fe-4S-S-AdoMet</note>
    </ligand>
</feature>
<comment type="catalytic activity">
    <reaction evidence="8">
        <text>[PQQ precursor protein] + S-adenosyl-L-methionine = E-Y cross-linked-[PQQ precursor protein] + 5'-deoxyadenosine + L-methionine + H(+)</text>
        <dbReference type="Rhea" id="RHEA:56836"/>
        <dbReference type="Rhea" id="RHEA-COMP:14800"/>
        <dbReference type="Rhea" id="RHEA-COMP:14801"/>
        <dbReference type="ChEBI" id="CHEBI:15378"/>
        <dbReference type="ChEBI" id="CHEBI:17319"/>
        <dbReference type="ChEBI" id="CHEBI:57844"/>
        <dbReference type="ChEBI" id="CHEBI:59789"/>
        <dbReference type="ChEBI" id="CHEBI:141026"/>
        <dbReference type="ChEBI" id="CHEBI:141027"/>
        <dbReference type="EC" id="1.21.98.4"/>
    </reaction>
</comment>
<name>A0A4Q0S1Z7_9BRAD</name>
<evidence type="ECO:0000256" key="6">
    <source>
        <dbReference type="ARBA" id="ARBA00023004"/>
    </source>
</evidence>
<evidence type="ECO:0000256" key="5">
    <source>
        <dbReference type="ARBA" id="ARBA00023002"/>
    </source>
</evidence>
<keyword evidence="5 8" id="KW-0560">Oxidoreductase</keyword>
<dbReference type="PIRSF" id="PIRSF037420">
    <property type="entry name" value="PQQ_syn_pqqE"/>
    <property type="match status" value="1"/>
</dbReference>
<dbReference type="GO" id="GO:0016491">
    <property type="term" value="F:oxidoreductase activity"/>
    <property type="evidence" value="ECO:0007669"/>
    <property type="project" value="UniProtKB-KW"/>
</dbReference>
<evidence type="ECO:0000313" key="10">
    <source>
        <dbReference type="EMBL" id="RXH26189.1"/>
    </source>
</evidence>
<dbReference type="CDD" id="cd21119">
    <property type="entry name" value="SPASM_PqqE"/>
    <property type="match status" value="1"/>
</dbReference>
<dbReference type="GO" id="GO:0005506">
    <property type="term" value="F:iron ion binding"/>
    <property type="evidence" value="ECO:0007669"/>
    <property type="project" value="UniProtKB-UniRule"/>
</dbReference>
<comment type="function">
    <text evidence="8">Catalyzes the cross-linking of a glutamate residue and a tyrosine residue in the PqqA protein as part of the biosynthesis of pyrroloquinoline quinone (PQQ).</text>
</comment>
<dbReference type="GO" id="GO:0051539">
    <property type="term" value="F:4 iron, 4 sulfur cluster binding"/>
    <property type="evidence" value="ECO:0007669"/>
    <property type="project" value="UniProtKB-KW"/>
</dbReference>
<dbReference type="GO" id="GO:0009975">
    <property type="term" value="F:cyclase activity"/>
    <property type="evidence" value="ECO:0007669"/>
    <property type="project" value="UniProtKB-UniRule"/>
</dbReference>
<sequence>MTKAGPALRLDGQGRPLWLVCELTYGCPLKCPWCSNPLDLDAYQNELSTEEWKRVMRESRTLGSLQLGFTGGEPLMRRDLEDLVAEADRLGYYTNLITSTVGMSAKRLSRLKAAGLKQIQVSLQSHDAATTNALVGASVHDHKIAMIREIKAQGFPVVLNIPVVRQNIAHTGAYLEMALDLGVDYVEFANVQYYNWALVNRDELMPSLEELKASEEAINSFRQRIGKKMVIYFVIPDYFNGRPKACMNGWGSIIMTIAPDGVALPCQEARLLKGLNFPSVREHSVEWIWKESPAFRTYRGDAWMKEPCRSCSEREKDFGGCRCQAYLLTGDGANPDPACSKSPFHHLVEEAIVEAHRPQRNSRPLVMREVGVASSTQ</sequence>
<dbReference type="Pfam" id="PF04055">
    <property type="entry name" value="Radical_SAM"/>
    <property type="match status" value="1"/>
</dbReference>
<comment type="caution">
    <text evidence="10">The sequence shown here is derived from an EMBL/GenBank/DDBJ whole genome shotgun (WGS) entry which is preliminary data.</text>
</comment>
<dbReference type="OrthoDB" id="9792276at2"/>
<accession>A0A4Q0S1Z7</accession>
<comment type="subunit">
    <text evidence="8">Interacts with PqqD. The interaction is necessary for activity of PqqE.</text>
</comment>
<dbReference type="RefSeq" id="WP_128920010.1">
    <property type="nucleotide sequence ID" value="NZ_LBJC01000025.1"/>
</dbReference>
<dbReference type="SFLD" id="SFLDG01386">
    <property type="entry name" value="main_SPASM_domain-containing"/>
    <property type="match status" value="1"/>
</dbReference>
<keyword evidence="1 8" id="KW-0004">4Fe-4S</keyword>
<keyword evidence="3 8" id="KW-0479">Metal-binding</keyword>
<dbReference type="SFLD" id="SFLDG01067">
    <property type="entry name" value="SPASM/twitch_domain_containing"/>
    <property type="match status" value="1"/>
</dbReference>
<dbReference type="NCBIfam" id="TIGR02109">
    <property type="entry name" value="PQQ_syn_pqqE"/>
    <property type="match status" value="1"/>
</dbReference>
<dbReference type="PANTHER" id="PTHR11228">
    <property type="entry name" value="RADICAL SAM DOMAIN PROTEIN"/>
    <property type="match status" value="1"/>
</dbReference>
<dbReference type="UniPathway" id="UPA00539"/>
<dbReference type="CDD" id="cd01335">
    <property type="entry name" value="Radical_SAM"/>
    <property type="match status" value="1"/>
</dbReference>
<reference evidence="10 11" key="1">
    <citation type="submission" date="2015-04" db="EMBL/GenBank/DDBJ databases">
        <title>Comparative genomics of rhizobia nodulating Arachis hypogaea in China.</title>
        <authorList>
            <person name="Li Y."/>
        </authorList>
    </citation>
    <scope>NUCLEOTIDE SEQUENCE [LARGE SCALE GENOMIC DNA]</scope>
    <source>
        <strain evidence="10 11">CCBAU 51757</strain>
    </source>
</reference>
<dbReference type="PROSITE" id="PS51918">
    <property type="entry name" value="RADICAL_SAM"/>
    <property type="match status" value="1"/>
</dbReference>
<keyword evidence="2 8" id="KW-0949">S-adenosyl-L-methionine</keyword>
<dbReference type="SFLD" id="SFLDF00280">
    <property type="entry name" value="coenzyme_PQQ_synthesis_protein"/>
    <property type="match status" value="1"/>
</dbReference>
<evidence type="ECO:0000256" key="2">
    <source>
        <dbReference type="ARBA" id="ARBA00022691"/>
    </source>
</evidence>
<dbReference type="NCBIfam" id="TIGR04085">
    <property type="entry name" value="rSAM_more_4Fe4S"/>
    <property type="match status" value="1"/>
</dbReference>
<dbReference type="InterPro" id="IPR023885">
    <property type="entry name" value="4Fe4S-binding_SPASM_dom"/>
</dbReference>
<dbReference type="InterPro" id="IPR013785">
    <property type="entry name" value="Aldolase_TIM"/>
</dbReference>
<dbReference type="InterPro" id="IPR058240">
    <property type="entry name" value="rSAM_sf"/>
</dbReference>
<comment type="similarity">
    <text evidence="8">Belongs to the radical SAM superfamily. PqqE family.</text>
</comment>
<dbReference type="SFLD" id="SFLDS00029">
    <property type="entry name" value="Radical_SAM"/>
    <property type="match status" value="1"/>
</dbReference>
<evidence type="ECO:0000313" key="11">
    <source>
        <dbReference type="Proteomes" id="UP000289546"/>
    </source>
</evidence>
<dbReference type="HAMAP" id="MF_00660">
    <property type="entry name" value="PqqE"/>
    <property type="match status" value="1"/>
</dbReference>
<comment type="pathway">
    <text evidence="8">Cofactor biosynthesis; pyrroloquinoline quinone biosynthesis.</text>
</comment>
<proteinExistence type="inferred from homology"/>
<feature type="binding site" evidence="8">
    <location>
        <position position="34"/>
    </location>
    <ligand>
        <name>[4Fe-4S] cluster</name>
        <dbReference type="ChEBI" id="CHEBI:49883"/>
        <note>4Fe-4S-S-AdoMet</note>
    </ligand>
</feature>
<comment type="cofactor">
    <cofactor evidence="8">
        <name>[4Fe-4S] cluster</name>
        <dbReference type="ChEBI" id="CHEBI:49883"/>
    </cofactor>
    <text evidence="8">Binds 1 [4Fe-4S] cluster. The cluster is coordinated with 3 cysteines and an exchangeable S-adenosyl-L-methionine.</text>
</comment>
<evidence type="ECO:0000256" key="4">
    <source>
        <dbReference type="ARBA" id="ARBA00022905"/>
    </source>
</evidence>
<dbReference type="EMBL" id="LBJQ01000083">
    <property type="protein sequence ID" value="RXH26189.1"/>
    <property type="molecule type" value="Genomic_DNA"/>
</dbReference>